<keyword evidence="2" id="KW-0812">Transmembrane</keyword>
<organism evidence="3 4">
    <name type="scientific">Polyplosphaeria fusca</name>
    <dbReference type="NCBI Taxonomy" id="682080"/>
    <lineage>
        <taxon>Eukaryota</taxon>
        <taxon>Fungi</taxon>
        <taxon>Dikarya</taxon>
        <taxon>Ascomycota</taxon>
        <taxon>Pezizomycotina</taxon>
        <taxon>Dothideomycetes</taxon>
        <taxon>Pleosporomycetidae</taxon>
        <taxon>Pleosporales</taxon>
        <taxon>Tetraplosphaeriaceae</taxon>
        <taxon>Polyplosphaeria</taxon>
    </lineage>
</organism>
<protein>
    <submittedName>
        <fullName evidence="3">Uncharacterized protein</fullName>
    </submittedName>
</protein>
<evidence type="ECO:0000256" key="1">
    <source>
        <dbReference type="SAM" id="MobiDB-lite"/>
    </source>
</evidence>
<evidence type="ECO:0000256" key="2">
    <source>
        <dbReference type="SAM" id="Phobius"/>
    </source>
</evidence>
<evidence type="ECO:0000313" key="3">
    <source>
        <dbReference type="EMBL" id="KAF2727447.1"/>
    </source>
</evidence>
<dbReference type="EMBL" id="ML996332">
    <property type="protein sequence ID" value="KAF2727447.1"/>
    <property type="molecule type" value="Genomic_DNA"/>
</dbReference>
<evidence type="ECO:0000313" key="4">
    <source>
        <dbReference type="Proteomes" id="UP000799444"/>
    </source>
</evidence>
<name>A0A9P4QMF4_9PLEO</name>
<accession>A0A9P4QMF4</accession>
<dbReference type="OrthoDB" id="5985073at2759"/>
<dbReference type="CDD" id="cd12087">
    <property type="entry name" value="TM_EGFR-like"/>
    <property type="match status" value="1"/>
</dbReference>
<sequence>MARIRPQAREATGLQTPWMTSPSLAQPTTTLALSTTFTPAASCTDNKLTMLPSPGFFLFVNEPVPFPNTTVTNCYPSEFLKSYTAISSSTYGSSIVPVMSPLVCPSNFCTRWVGDDNYIVCCPSGYGFRPPATPSIRDRPGYGGSCSSLFSLSQTTTVLKYNVDGLTNVEPWTASTPGMNAYAHPIDGFAASSPAVGCGNPSSSSLTLSTSSVPSTVTAAVGGDTPSSSKGVSSGTIAGAAVGSILGLAAIVCLVFFLLRRNRYNHREDGPGGDHNTAPTEIYTPEYPGQNNEKSGDTSRHLEIYEMNAHTVHEMPTEENDKKG</sequence>
<proteinExistence type="predicted"/>
<reference evidence="3" key="1">
    <citation type="journal article" date="2020" name="Stud. Mycol.">
        <title>101 Dothideomycetes genomes: a test case for predicting lifestyles and emergence of pathogens.</title>
        <authorList>
            <person name="Haridas S."/>
            <person name="Albert R."/>
            <person name="Binder M."/>
            <person name="Bloem J."/>
            <person name="Labutti K."/>
            <person name="Salamov A."/>
            <person name="Andreopoulos B."/>
            <person name="Baker S."/>
            <person name="Barry K."/>
            <person name="Bills G."/>
            <person name="Bluhm B."/>
            <person name="Cannon C."/>
            <person name="Castanera R."/>
            <person name="Culley D."/>
            <person name="Daum C."/>
            <person name="Ezra D."/>
            <person name="Gonzalez J."/>
            <person name="Henrissat B."/>
            <person name="Kuo A."/>
            <person name="Liang C."/>
            <person name="Lipzen A."/>
            <person name="Lutzoni F."/>
            <person name="Magnuson J."/>
            <person name="Mondo S."/>
            <person name="Nolan M."/>
            <person name="Ohm R."/>
            <person name="Pangilinan J."/>
            <person name="Park H.-J."/>
            <person name="Ramirez L."/>
            <person name="Alfaro M."/>
            <person name="Sun H."/>
            <person name="Tritt A."/>
            <person name="Yoshinaga Y."/>
            <person name="Zwiers L.-H."/>
            <person name="Turgeon B."/>
            <person name="Goodwin S."/>
            <person name="Spatafora J."/>
            <person name="Crous P."/>
            <person name="Grigoriev I."/>
        </authorList>
    </citation>
    <scope>NUCLEOTIDE SEQUENCE</scope>
    <source>
        <strain evidence="3">CBS 125425</strain>
    </source>
</reference>
<feature type="transmembrane region" description="Helical" evidence="2">
    <location>
        <begin position="237"/>
        <end position="259"/>
    </location>
</feature>
<keyword evidence="2" id="KW-0472">Membrane</keyword>
<feature type="region of interest" description="Disordered" evidence="1">
    <location>
        <begin position="266"/>
        <end position="301"/>
    </location>
</feature>
<keyword evidence="2" id="KW-1133">Transmembrane helix</keyword>
<dbReference type="Proteomes" id="UP000799444">
    <property type="component" value="Unassembled WGS sequence"/>
</dbReference>
<keyword evidence="4" id="KW-1185">Reference proteome</keyword>
<gene>
    <name evidence="3" type="ORF">EJ04DRAFT_505710</name>
</gene>
<comment type="caution">
    <text evidence="3">The sequence shown here is derived from an EMBL/GenBank/DDBJ whole genome shotgun (WGS) entry which is preliminary data.</text>
</comment>
<dbReference type="AlphaFoldDB" id="A0A9P4QMF4"/>